<keyword evidence="3" id="KW-0433">Leucine-rich repeat</keyword>
<evidence type="ECO:0000256" key="8">
    <source>
        <dbReference type="ARBA" id="ARBA00023136"/>
    </source>
</evidence>
<dbReference type="STRING" id="93759.A0A1R3GAA1"/>
<feature type="domain" description="Leucine-rich repeat-containing N-terminal plant-type" evidence="10">
    <location>
        <begin position="17"/>
        <end position="55"/>
    </location>
</feature>
<dbReference type="FunFam" id="3.80.10.10:FF:000111">
    <property type="entry name" value="LRR receptor-like serine/threonine-protein kinase ERECTA"/>
    <property type="match status" value="1"/>
</dbReference>
<evidence type="ECO:0000256" key="5">
    <source>
        <dbReference type="ARBA" id="ARBA00022729"/>
    </source>
</evidence>
<evidence type="ECO:0000256" key="2">
    <source>
        <dbReference type="ARBA" id="ARBA00009592"/>
    </source>
</evidence>
<dbReference type="AlphaFoldDB" id="A0A1R3GAA1"/>
<dbReference type="EMBL" id="AWUE01023065">
    <property type="protein sequence ID" value="OMO55014.1"/>
    <property type="molecule type" value="Genomic_DNA"/>
</dbReference>
<dbReference type="FunFam" id="3.80.10.10:FF:000041">
    <property type="entry name" value="LRR receptor-like serine/threonine-protein kinase ERECTA"/>
    <property type="match status" value="1"/>
</dbReference>
<evidence type="ECO:0000256" key="3">
    <source>
        <dbReference type="ARBA" id="ARBA00022614"/>
    </source>
</evidence>
<keyword evidence="12" id="KW-1185">Reference proteome</keyword>
<keyword evidence="5" id="KW-0732">Signal</keyword>
<dbReference type="Gene3D" id="3.80.10.10">
    <property type="entry name" value="Ribonuclease Inhibitor"/>
    <property type="match status" value="2"/>
</dbReference>
<dbReference type="SUPFAM" id="SSF52047">
    <property type="entry name" value="RNI-like"/>
    <property type="match status" value="1"/>
</dbReference>
<evidence type="ECO:0000256" key="1">
    <source>
        <dbReference type="ARBA" id="ARBA00004479"/>
    </source>
</evidence>
<keyword evidence="8" id="KW-0472">Membrane</keyword>
<keyword evidence="9" id="KW-0325">Glycoprotein</keyword>
<dbReference type="SMART" id="SM00365">
    <property type="entry name" value="LRR_SD22"/>
    <property type="match status" value="3"/>
</dbReference>
<gene>
    <name evidence="11" type="ORF">COLO4_36236</name>
</gene>
<evidence type="ECO:0000256" key="7">
    <source>
        <dbReference type="ARBA" id="ARBA00022989"/>
    </source>
</evidence>
<dbReference type="SMART" id="SM00369">
    <property type="entry name" value="LRR_TYP"/>
    <property type="match status" value="5"/>
</dbReference>
<proteinExistence type="inferred from homology"/>
<evidence type="ECO:0000313" key="11">
    <source>
        <dbReference type="EMBL" id="OMO55014.1"/>
    </source>
</evidence>
<comment type="similarity">
    <text evidence="2">Belongs to the RLP family.</text>
</comment>
<evidence type="ECO:0000256" key="9">
    <source>
        <dbReference type="ARBA" id="ARBA00023180"/>
    </source>
</evidence>
<evidence type="ECO:0000256" key="6">
    <source>
        <dbReference type="ARBA" id="ARBA00022737"/>
    </source>
</evidence>
<dbReference type="InterPro" id="IPR003591">
    <property type="entry name" value="Leu-rich_rpt_typical-subtyp"/>
</dbReference>
<evidence type="ECO:0000259" key="10">
    <source>
        <dbReference type="Pfam" id="PF08263"/>
    </source>
</evidence>
<evidence type="ECO:0000313" key="12">
    <source>
        <dbReference type="Proteomes" id="UP000187203"/>
    </source>
</evidence>
<keyword evidence="7" id="KW-1133">Transmembrane helix</keyword>
<reference evidence="12" key="1">
    <citation type="submission" date="2013-09" db="EMBL/GenBank/DDBJ databases">
        <title>Corchorus olitorius genome sequencing.</title>
        <authorList>
            <person name="Alam M."/>
            <person name="Haque M.S."/>
            <person name="Islam M.S."/>
            <person name="Emdad E.M."/>
            <person name="Islam M.M."/>
            <person name="Ahmed B."/>
            <person name="Halim A."/>
            <person name="Hossen Q.M.M."/>
            <person name="Hossain M.Z."/>
            <person name="Ahmed R."/>
            <person name="Khan M.M."/>
            <person name="Islam R."/>
            <person name="Rashid M.M."/>
            <person name="Khan S.A."/>
            <person name="Rahman M.S."/>
            <person name="Alam M."/>
            <person name="Yahiya A.S."/>
            <person name="Khan M.S."/>
            <person name="Azam M.S."/>
            <person name="Haque T."/>
            <person name="Lashkar M.Z.H."/>
            <person name="Akhand A.I."/>
            <person name="Morshed G."/>
            <person name="Roy S."/>
            <person name="Uddin K.S."/>
            <person name="Rabeya T."/>
            <person name="Hossain A.S."/>
            <person name="Chowdhury A."/>
            <person name="Snigdha A.R."/>
            <person name="Mortoza M.S."/>
            <person name="Matin S.A."/>
            <person name="Hoque S.M.E."/>
            <person name="Islam M.K."/>
            <person name="Roy D.K."/>
            <person name="Haider R."/>
            <person name="Moosa M.M."/>
            <person name="Elias S.M."/>
            <person name="Hasan A.M."/>
            <person name="Jahan S."/>
            <person name="Shafiuddin M."/>
            <person name="Mahmood N."/>
            <person name="Shommy N.S."/>
        </authorList>
    </citation>
    <scope>NUCLEOTIDE SEQUENCE [LARGE SCALE GENOMIC DNA]</scope>
    <source>
        <strain evidence="12">cv. O-4</strain>
    </source>
</reference>
<dbReference type="Pfam" id="PF13855">
    <property type="entry name" value="LRR_8"/>
    <property type="match status" value="2"/>
</dbReference>
<comment type="caution">
    <text evidence="11">The sequence shown here is derived from an EMBL/GenBank/DDBJ whole genome shotgun (WGS) entry which is preliminary data.</text>
</comment>
<organism evidence="11 12">
    <name type="scientific">Corchorus olitorius</name>
    <dbReference type="NCBI Taxonomy" id="93759"/>
    <lineage>
        <taxon>Eukaryota</taxon>
        <taxon>Viridiplantae</taxon>
        <taxon>Streptophyta</taxon>
        <taxon>Embryophyta</taxon>
        <taxon>Tracheophyta</taxon>
        <taxon>Spermatophyta</taxon>
        <taxon>Magnoliopsida</taxon>
        <taxon>eudicotyledons</taxon>
        <taxon>Gunneridae</taxon>
        <taxon>Pentapetalae</taxon>
        <taxon>rosids</taxon>
        <taxon>malvids</taxon>
        <taxon>Malvales</taxon>
        <taxon>Malvaceae</taxon>
        <taxon>Grewioideae</taxon>
        <taxon>Apeibeae</taxon>
        <taxon>Corchorus</taxon>
    </lineage>
</organism>
<dbReference type="Pfam" id="PF00560">
    <property type="entry name" value="LRR_1"/>
    <property type="match status" value="3"/>
</dbReference>
<dbReference type="InterPro" id="IPR013210">
    <property type="entry name" value="LRR_N_plant-typ"/>
</dbReference>
<dbReference type="GO" id="GO:0016020">
    <property type="term" value="C:membrane"/>
    <property type="evidence" value="ECO:0007669"/>
    <property type="project" value="UniProtKB-SubCell"/>
</dbReference>
<dbReference type="InterPro" id="IPR032675">
    <property type="entry name" value="LRR_dom_sf"/>
</dbReference>
<protein>
    <recommendedName>
        <fullName evidence="10">Leucine-rich repeat-containing N-terminal plant-type domain-containing protein</fullName>
    </recommendedName>
</protein>
<keyword evidence="4" id="KW-0812">Transmembrane</keyword>
<comment type="subcellular location">
    <subcellularLocation>
        <location evidence="1">Membrane</location>
        <topology evidence="1">Single-pass type I membrane protein</topology>
    </subcellularLocation>
</comment>
<dbReference type="Pfam" id="PF08263">
    <property type="entry name" value="LRRNT_2"/>
    <property type="match status" value="1"/>
</dbReference>
<dbReference type="Proteomes" id="UP000187203">
    <property type="component" value="Unassembled WGS sequence"/>
</dbReference>
<evidence type="ECO:0000256" key="4">
    <source>
        <dbReference type="ARBA" id="ARBA00022692"/>
    </source>
</evidence>
<keyword evidence="6" id="KW-0677">Repeat</keyword>
<dbReference type="OrthoDB" id="676979at2759"/>
<accession>A0A1R3GAA1</accession>
<dbReference type="PROSITE" id="PS51450">
    <property type="entry name" value="LRR"/>
    <property type="match status" value="1"/>
</dbReference>
<dbReference type="PANTHER" id="PTHR48065">
    <property type="entry name" value="OS10G0469600 PROTEIN"/>
    <property type="match status" value="1"/>
</dbReference>
<name>A0A1R3GAA1_9ROSI</name>
<dbReference type="InterPro" id="IPR001611">
    <property type="entry name" value="Leu-rich_rpt"/>
</dbReference>
<sequence>MATASGRKRNIAEECNPGDLKALTGFKNGIHIDTSGRLAKWVGRSCCRWEGVSCNNATGRVTEIRLPGFISTNDFIFQSQMEGRLSPSITLLTSLEVLDLGELIGLTGRIPPSIGHLQNLKELYLYKNKLRGPVPESIGCGIEGQIPDFLQSTPSPIQELDLSVNHLNGAIPSWIGSLTQLYSLNLSRNHFVSGIPDSVADLQELGVLDLHSNKISGSMNQVFKIGNSFPDGSLTYVDLSDNSFTSGTEQIGVGAQQRIQYLNLSHNLLEGQLPTSIGKLKALQSLDLSCNKFGFSLAEAIANLSLLETLKLQRNHFTGKIPVKFLNLKNLKDLDLSDNLLEGEIPAGKPLSDFPQSSFTGNRGLCGKPLSPCMS</sequence>
<dbReference type="PANTHER" id="PTHR48065:SF75">
    <property type="entry name" value="LEUCINE-RICH REPEAT-CONTAINING N-TERMINAL PLANT-TYPE DOMAIN-CONTAINING PROTEIN"/>
    <property type="match status" value="1"/>
</dbReference>